<name>A0ACC2GJT1_DALPE</name>
<gene>
    <name evidence="1" type="ORF">DPEC_G00154450</name>
</gene>
<keyword evidence="2" id="KW-1185">Reference proteome</keyword>
<evidence type="ECO:0000313" key="2">
    <source>
        <dbReference type="Proteomes" id="UP001157502"/>
    </source>
</evidence>
<reference evidence="1" key="1">
    <citation type="submission" date="2021-05" db="EMBL/GenBank/DDBJ databases">
        <authorList>
            <person name="Pan Q."/>
            <person name="Jouanno E."/>
            <person name="Zahm M."/>
            <person name="Klopp C."/>
            <person name="Cabau C."/>
            <person name="Louis A."/>
            <person name="Berthelot C."/>
            <person name="Parey E."/>
            <person name="Roest Crollius H."/>
            <person name="Montfort J."/>
            <person name="Robinson-Rechavi M."/>
            <person name="Bouchez O."/>
            <person name="Lampietro C."/>
            <person name="Lopez Roques C."/>
            <person name="Donnadieu C."/>
            <person name="Postlethwait J."/>
            <person name="Bobe J."/>
            <person name="Dillon D."/>
            <person name="Chandos A."/>
            <person name="von Hippel F."/>
            <person name="Guiguen Y."/>
        </authorList>
    </citation>
    <scope>NUCLEOTIDE SEQUENCE</scope>
    <source>
        <strain evidence="1">YG-Jan2019</strain>
    </source>
</reference>
<accession>A0ACC2GJT1</accession>
<organism evidence="1 2">
    <name type="scientific">Dallia pectoralis</name>
    <name type="common">Alaska blackfish</name>
    <dbReference type="NCBI Taxonomy" id="75939"/>
    <lineage>
        <taxon>Eukaryota</taxon>
        <taxon>Metazoa</taxon>
        <taxon>Chordata</taxon>
        <taxon>Craniata</taxon>
        <taxon>Vertebrata</taxon>
        <taxon>Euteleostomi</taxon>
        <taxon>Actinopterygii</taxon>
        <taxon>Neopterygii</taxon>
        <taxon>Teleostei</taxon>
        <taxon>Protacanthopterygii</taxon>
        <taxon>Esociformes</taxon>
        <taxon>Umbridae</taxon>
        <taxon>Dallia</taxon>
    </lineage>
</organism>
<protein>
    <submittedName>
        <fullName evidence="1">Uncharacterized protein</fullName>
    </submittedName>
</protein>
<sequence length="240" mass="27443">MEGTMDPKDAIIPEPRDDRVSEPDNRSGIEPQDVIGVEVCVNIIRELQDRVFTDPEGSDTEGSVDGILSEPEDREEAQDVKVEENIFAAWKRTAEQENPDQEMRQGEAAIVERKSSFDPQTHHRLIHALTAINHYHVWPNSRLCLASTNSELAELPKMKVQMLFRRRNVLSLSDADCVCLICHGDLHRRGGGVRELHCSHSFHIECIEEWLWRKQTCPTCCVRLPVPEPLYWSSTRIKVP</sequence>
<evidence type="ECO:0000313" key="1">
    <source>
        <dbReference type="EMBL" id="KAJ8004019.1"/>
    </source>
</evidence>
<dbReference type="Proteomes" id="UP001157502">
    <property type="component" value="Chromosome 12"/>
</dbReference>
<comment type="caution">
    <text evidence="1">The sequence shown here is derived from an EMBL/GenBank/DDBJ whole genome shotgun (WGS) entry which is preliminary data.</text>
</comment>
<proteinExistence type="predicted"/>
<dbReference type="EMBL" id="CM055739">
    <property type="protein sequence ID" value="KAJ8004019.1"/>
    <property type="molecule type" value="Genomic_DNA"/>
</dbReference>